<reference evidence="2" key="1">
    <citation type="journal article" date="2022" name="Mol. Ecol. Resour.">
        <title>The genomes of chicory, endive, great burdock and yacon provide insights into Asteraceae palaeo-polyploidization history and plant inulin production.</title>
        <authorList>
            <person name="Fan W."/>
            <person name="Wang S."/>
            <person name="Wang H."/>
            <person name="Wang A."/>
            <person name="Jiang F."/>
            <person name="Liu H."/>
            <person name="Zhao H."/>
            <person name="Xu D."/>
            <person name="Zhang Y."/>
        </authorList>
    </citation>
    <scope>NUCLEOTIDE SEQUENCE [LARGE SCALE GENOMIC DNA]</scope>
    <source>
        <strain evidence="2">cv. Punajuju</strain>
    </source>
</reference>
<evidence type="ECO:0000313" key="1">
    <source>
        <dbReference type="EMBL" id="KAI3737452.1"/>
    </source>
</evidence>
<organism evidence="1 2">
    <name type="scientific">Cichorium intybus</name>
    <name type="common">Chicory</name>
    <dbReference type="NCBI Taxonomy" id="13427"/>
    <lineage>
        <taxon>Eukaryota</taxon>
        <taxon>Viridiplantae</taxon>
        <taxon>Streptophyta</taxon>
        <taxon>Embryophyta</taxon>
        <taxon>Tracheophyta</taxon>
        <taxon>Spermatophyta</taxon>
        <taxon>Magnoliopsida</taxon>
        <taxon>eudicotyledons</taxon>
        <taxon>Gunneridae</taxon>
        <taxon>Pentapetalae</taxon>
        <taxon>asterids</taxon>
        <taxon>campanulids</taxon>
        <taxon>Asterales</taxon>
        <taxon>Asteraceae</taxon>
        <taxon>Cichorioideae</taxon>
        <taxon>Cichorieae</taxon>
        <taxon>Cichoriinae</taxon>
        <taxon>Cichorium</taxon>
    </lineage>
</organism>
<evidence type="ECO:0000313" key="2">
    <source>
        <dbReference type="Proteomes" id="UP001055811"/>
    </source>
</evidence>
<protein>
    <submittedName>
        <fullName evidence="1">Uncharacterized protein</fullName>
    </submittedName>
</protein>
<name>A0ACB9CT27_CICIN</name>
<proteinExistence type="predicted"/>
<gene>
    <name evidence="1" type="ORF">L2E82_27455</name>
</gene>
<dbReference type="Proteomes" id="UP001055811">
    <property type="component" value="Linkage Group LG05"/>
</dbReference>
<comment type="caution">
    <text evidence="1">The sequence shown here is derived from an EMBL/GenBank/DDBJ whole genome shotgun (WGS) entry which is preliminary data.</text>
</comment>
<reference evidence="1 2" key="2">
    <citation type="journal article" date="2022" name="Mol. Ecol. Resour.">
        <title>The genomes of chicory, endive, great burdock and yacon provide insights into Asteraceae paleo-polyploidization history and plant inulin production.</title>
        <authorList>
            <person name="Fan W."/>
            <person name="Wang S."/>
            <person name="Wang H."/>
            <person name="Wang A."/>
            <person name="Jiang F."/>
            <person name="Liu H."/>
            <person name="Zhao H."/>
            <person name="Xu D."/>
            <person name="Zhang Y."/>
        </authorList>
    </citation>
    <scope>NUCLEOTIDE SEQUENCE [LARGE SCALE GENOMIC DNA]</scope>
    <source>
        <strain evidence="2">cv. Punajuju</strain>
        <tissue evidence="1">Leaves</tissue>
    </source>
</reference>
<dbReference type="EMBL" id="CM042013">
    <property type="protein sequence ID" value="KAI3737452.1"/>
    <property type="molecule type" value="Genomic_DNA"/>
</dbReference>
<sequence length="563" mass="62586">MLSCLNGIVVNGRRLKANVARFSRVNRTSTAGFHKGGLEEMQNKSNASIKGKPVSSKSMEFLRKGVSFKDIITGSGPCKSSFDTAKVTSVVIPSVVNISSFDWIENCLIGELKDVDMLSKCFSVFNSTGIGNCWVKYLGGLNVLLRFENSRVADAFLSEHKESWSYWFAWLSKWNSCTRNSFRAVWIKVYGVPIQLWDPIVFQIIAEKWGRILVPVEVNPDANNFSFGRLCILTARKEILNISNIEVSWRDTPFKVCIQEDGDWCPPFSNWKQYSEEEQSDSEDAVSDTFENNNQNDEELFDNSTDEEGDDEHRSQIKDQASIAVQNDGDDAHGDEASIAVQNDGDDAHGNEASIDGDDAHGDDVRNTDRQGDNDGDFSIFENNDNNDSSKKEEEIKVHGEKNVTQSDNGWAFSGQLNNEGGYEGPSNCEPCFMMGRTLPDLNVDIPCSGSTQNSCGNSRRSKMEPFRSRNMTSLKLKDIIMNSSKNKKKERSNLHLKGKMISDNQNERTTSTSTSGASAAGFSSIEVIKTMDVGHAIGYQFDGAEELIKNCVQGEGAFNHPR</sequence>
<accession>A0ACB9CT27</accession>
<keyword evidence="2" id="KW-1185">Reference proteome</keyword>